<dbReference type="AlphaFoldDB" id="A0A226BW92"/>
<evidence type="ECO:0000313" key="2">
    <source>
        <dbReference type="Proteomes" id="UP000214588"/>
    </source>
</evidence>
<dbReference type="Proteomes" id="UP000214588">
    <property type="component" value="Unassembled WGS sequence"/>
</dbReference>
<dbReference type="InterPro" id="IPR053392">
    <property type="entry name" value="Transposase_IS30-like"/>
</dbReference>
<dbReference type="GO" id="GO:0032196">
    <property type="term" value="P:transposition"/>
    <property type="evidence" value="ECO:0007669"/>
    <property type="project" value="TreeGrafter"/>
</dbReference>
<reference evidence="1 2" key="1">
    <citation type="submission" date="2017-06" db="EMBL/GenBank/DDBJ databases">
        <title>Draft Genome Sequence of Natranaerobius trueperi halophilic, alkalithermophilic bacteria from soda lakes.</title>
        <authorList>
            <person name="Zhao B."/>
        </authorList>
    </citation>
    <scope>NUCLEOTIDE SEQUENCE [LARGE SCALE GENOMIC DNA]</scope>
    <source>
        <strain evidence="1 2">DSM 18760</strain>
    </source>
</reference>
<evidence type="ECO:0000313" key="1">
    <source>
        <dbReference type="EMBL" id="OWZ83308.1"/>
    </source>
</evidence>
<proteinExistence type="predicted"/>
<name>A0A226BW92_9FIRM</name>
<accession>A0A226BW92</accession>
<keyword evidence="2" id="KW-1185">Reference proteome</keyword>
<dbReference type="OrthoDB" id="9776104at2"/>
<dbReference type="GO" id="GO:0004803">
    <property type="term" value="F:transposase activity"/>
    <property type="evidence" value="ECO:0007669"/>
    <property type="project" value="TreeGrafter"/>
</dbReference>
<protein>
    <recommendedName>
        <fullName evidence="3">Transposase IS30-like HTH domain-containing protein</fullName>
    </recommendedName>
</protein>
<organism evidence="1 2">
    <name type="scientific">Natranaerobius trueperi</name>
    <dbReference type="NCBI Taxonomy" id="759412"/>
    <lineage>
        <taxon>Bacteria</taxon>
        <taxon>Bacillati</taxon>
        <taxon>Bacillota</taxon>
        <taxon>Clostridia</taxon>
        <taxon>Natranaerobiales</taxon>
        <taxon>Natranaerobiaceae</taxon>
        <taxon>Natranaerobius</taxon>
    </lineage>
</organism>
<comment type="caution">
    <text evidence="1">The sequence shown here is derived from an EMBL/GenBank/DDBJ whole genome shotgun (WGS) entry which is preliminary data.</text>
</comment>
<dbReference type="EMBL" id="NIQC01000021">
    <property type="protein sequence ID" value="OWZ83308.1"/>
    <property type="molecule type" value="Genomic_DNA"/>
</dbReference>
<gene>
    <name evidence="1" type="ORF">CDO51_09210</name>
</gene>
<dbReference type="InterPro" id="IPR051917">
    <property type="entry name" value="Transposase-Integrase"/>
</dbReference>
<dbReference type="NCBIfam" id="NF033563">
    <property type="entry name" value="transpos_IS30"/>
    <property type="match status" value="1"/>
</dbReference>
<dbReference type="PANTHER" id="PTHR10948:SF23">
    <property type="entry name" value="TRANSPOSASE INSI FOR INSERTION SEQUENCE ELEMENT IS30A-RELATED"/>
    <property type="match status" value="1"/>
</dbReference>
<sequence>MANFIFFVINIRLIVRQSDAIGKILNRASNTIRNELKRGTVTQIKALRLCQIYYPDTAKRIYEKNRKNCGPKFKFLQCEEFINHATNLFWNSKFSLDSICGSLKRQNKFPKQTMVSTKTLYNYVDAGLLNIKKIDLPLKTRRRTKPKRIRKHKKILGTSISERPKEVNDRQVFGSLGN</sequence>
<evidence type="ECO:0008006" key="3">
    <source>
        <dbReference type="Google" id="ProtNLM"/>
    </source>
</evidence>
<dbReference type="PANTHER" id="PTHR10948">
    <property type="entry name" value="TRANSPOSASE"/>
    <property type="match status" value="1"/>
</dbReference>
<dbReference type="GO" id="GO:0005829">
    <property type="term" value="C:cytosol"/>
    <property type="evidence" value="ECO:0007669"/>
    <property type="project" value="TreeGrafter"/>
</dbReference>